<evidence type="ECO:0000259" key="1">
    <source>
        <dbReference type="Pfam" id="PF01636"/>
    </source>
</evidence>
<dbReference type="AlphaFoldDB" id="A0A367QN31"/>
<evidence type="ECO:0000313" key="2">
    <source>
        <dbReference type="EMBL" id="RCJ25606.1"/>
    </source>
</evidence>
<dbReference type="EMBL" id="LXQD01000313">
    <property type="protein sequence ID" value="RCJ25606.1"/>
    <property type="molecule type" value="Genomic_DNA"/>
</dbReference>
<dbReference type="GO" id="GO:0016740">
    <property type="term" value="F:transferase activity"/>
    <property type="evidence" value="ECO:0007669"/>
    <property type="project" value="UniProtKB-KW"/>
</dbReference>
<sequence>MEKPFLLSFKNVVDYLVIQKLWQLEEQYPNEIKSKSCKNFNLLVSFSSDRHFLVKQECHDKEGKTNGEFLHEWRFQQLLQTFPELIHIRPLVAEAIHFDPICSIIVFNYYNDYCDLRDFYTQEHIFPTEIAASIGASLAVVHRSTIDCQRYKDFFCQSCKDFDKPPNLLRGLERLTPKVFGRVCIDGLKFFELYQRYDSLGRAIAELHTAFQACCLTHDDLKLDNILLYAHWQQASSTAEPLTNSIVRLIDWERCSWGDPAYDLGTIVANYLKIWLSSLVITTDLDVETALHLATTPFDVIHPSIVALTKAYLARFPEIVERRPDFYRRVVQFTGFALIKKIQLKLHHQEPFDNIAICMLQVAKTLLCEPEQSNQIVFGSTVSELTSLSRVPA</sequence>
<gene>
    <name evidence="2" type="ORF">A6770_27400</name>
</gene>
<proteinExistence type="predicted"/>
<dbReference type="Pfam" id="PF01636">
    <property type="entry name" value="APH"/>
    <property type="match status" value="1"/>
</dbReference>
<comment type="caution">
    <text evidence="2">The sequence shown here is derived from an EMBL/GenBank/DDBJ whole genome shotgun (WGS) entry which is preliminary data.</text>
</comment>
<name>A0A367QN31_9NOSO</name>
<dbReference type="InterPro" id="IPR002575">
    <property type="entry name" value="Aminoglycoside_PTrfase"/>
</dbReference>
<dbReference type="SUPFAM" id="SSF56112">
    <property type="entry name" value="Protein kinase-like (PK-like)"/>
    <property type="match status" value="1"/>
</dbReference>
<dbReference type="Proteomes" id="UP000252107">
    <property type="component" value="Unassembled WGS sequence"/>
</dbReference>
<organism evidence="2 3">
    <name type="scientific">Nostoc minutum NIES-26</name>
    <dbReference type="NCBI Taxonomy" id="1844469"/>
    <lineage>
        <taxon>Bacteria</taxon>
        <taxon>Bacillati</taxon>
        <taxon>Cyanobacteriota</taxon>
        <taxon>Cyanophyceae</taxon>
        <taxon>Nostocales</taxon>
        <taxon>Nostocaceae</taxon>
        <taxon>Nostoc</taxon>
    </lineage>
</organism>
<reference evidence="2" key="1">
    <citation type="submission" date="2016-04" db="EMBL/GenBank/DDBJ databases">
        <authorList>
            <person name="Tabuchi Yagui T.R."/>
        </authorList>
    </citation>
    <scope>NUCLEOTIDE SEQUENCE [LARGE SCALE GENOMIC DNA]</scope>
    <source>
        <strain evidence="2">NIES-26</strain>
    </source>
</reference>
<feature type="domain" description="Aminoglycoside phosphotransferase" evidence="1">
    <location>
        <begin position="208"/>
        <end position="273"/>
    </location>
</feature>
<dbReference type="InterPro" id="IPR011009">
    <property type="entry name" value="Kinase-like_dom_sf"/>
</dbReference>
<evidence type="ECO:0000313" key="3">
    <source>
        <dbReference type="Proteomes" id="UP000252107"/>
    </source>
</evidence>
<accession>A0A367QN31</accession>
<protein>
    <submittedName>
        <fullName evidence="2">Aminoglycoside phosphotransferase</fullName>
    </submittedName>
</protein>
<keyword evidence="3" id="KW-1185">Reference proteome</keyword>
<dbReference type="Gene3D" id="3.90.1200.10">
    <property type="match status" value="1"/>
</dbReference>